<keyword evidence="2" id="KW-0812">Transmembrane</keyword>
<evidence type="ECO:0000256" key="1">
    <source>
        <dbReference type="ARBA" id="ARBA00009067"/>
    </source>
</evidence>
<dbReference type="AlphaFoldDB" id="A0A380JFU8"/>
<feature type="transmembrane region" description="Helical" evidence="2">
    <location>
        <begin position="42"/>
        <end position="60"/>
    </location>
</feature>
<evidence type="ECO:0000256" key="2">
    <source>
        <dbReference type="SAM" id="Phobius"/>
    </source>
</evidence>
<comment type="similarity">
    <text evidence="1">Belongs to the UPF0177 family.</text>
</comment>
<dbReference type="GO" id="GO:0080120">
    <property type="term" value="P:CAAX-box protein maturation"/>
    <property type="evidence" value="ECO:0007669"/>
    <property type="project" value="UniProtKB-ARBA"/>
</dbReference>
<feature type="transmembrane region" description="Helical" evidence="2">
    <location>
        <begin position="81"/>
        <end position="105"/>
    </location>
</feature>
<organism evidence="4 5">
    <name type="scientific">Streptococcus downei MFe28</name>
    <dbReference type="NCBI Taxonomy" id="764290"/>
    <lineage>
        <taxon>Bacteria</taxon>
        <taxon>Bacillati</taxon>
        <taxon>Bacillota</taxon>
        <taxon>Bacilli</taxon>
        <taxon>Lactobacillales</taxon>
        <taxon>Streptococcaceae</taxon>
        <taxon>Streptococcus</taxon>
    </lineage>
</organism>
<keyword evidence="4" id="KW-0645">Protease</keyword>
<dbReference type="OrthoDB" id="357883at2"/>
<evidence type="ECO:0000313" key="5">
    <source>
        <dbReference type="Proteomes" id="UP000254082"/>
    </source>
</evidence>
<proteinExistence type="inferred from homology"/>
<dbReference type="GeneID" id="93923504"/>
<dbReference type="RefSeq" id="WP_002960130.1">
    <property type="nucleotide sequence ID" value="NZ_UHFA01000002.1"/>
</dbReference>
<reference evidence="4 5" key="1">
    <citation type="submission" date="2018-06" db="EMBL/GenBank/DDBJ databases">
        <authorList>
            <consortium name="Pathogen Informatics"/>
            <person name="Doyle S."/>
        </authorList>
    </citation>
    <scope>NUCLEOTIDE SEQUENCE [LARGE SCALE GENOMIC DNA]</scope>
    <source>
        <strain evidence="5">NCTC 11391</strain>
    </source>
</reference>
<evidence type="ECO:0000313" key="4">
    <source>
        <dbReference type="EMBL" id="SUN35916.1"/>
    </source>
</evidence>
<dbReference type="InterPro" id="IPR003675">
    <property type="entry name" value="Rce1/LyrA-like_dom"/>
</dbReference>
<dbReference type="EMBL" id="UHFA01000002">
    <property type="protein sequence ID" value="SUN35916.1"/>
    <property type="molecule type" value="Genomic_DNA"/>
</dbReference>
<dbReference type="GO" id="GO:0006508">
    <property type="term" value="P:proteolysis"/>
    <property type="evidence" value="ECO:0007669"/>
    <property type="project" value="UniProtKB-KW"/>
</dbReference>
<feature type="transmembrane region" description="Helical" evidence="2">
    <location>
        <begin position="155"/>
        <end position="176"/>
    </location>
</feature>
<keyword evidence="2" id="KW-1133">Transmembrane helix</keyword>
<keyword evidence="4" id="KW-0378">Hydrolase</keyword>
<keyword evidence="2" id="KW-0472">Membrane</keyword>
<name>A0A380JFU8_STRDO</name>
<gene>
    <name evidence="4" type="ORF">NCTC11391_00955</name>
</gene>
<protein>
    <submittedName>
        <fullName evidence="4">CAAX amino protease</fullName>
    </submittedName>
</protein>
<accession>A0A380JFU8</accession>
<dbReference type="Pfam" id="PF02517">
    <property type="entry name" value="Rce1-like"/>
    <property type="match status" value="1"/>
</dbReference>
<dbReference type="Proteomes" id="UP000254082">
    <property type="component" value="Unassembled WGS sequence"/>
</dbReference>
<dbReference type="GO" id="GO:0004175">
    <property type="term" value="F:endopeptidase activity"/>
    <property type="evidence" value="ECO:0007669"/>
    <property type="project" value="UniProtKB-ARBA"/>
</dbReference>
<evidence type="ECO:0000259" key="3">
    <source>
        <dbReference type="Pfam" id="PF02517"/>
    </source>
</evidence>
<feature type="transmembrane region" description="Helical" evidence="2">
    <location>
        <begin position="9"/>
        <end position="30"/>
    </location>
</feature>
<feature type="transmembrane region" description="Helical" evidence="2">
    <location>
        <begin position="125"/>
        <end position="143"/>
    </location>
</feature>
<sequence>MVKGLRSRLWFIIFLVYGLSYVCRIFEYLVLRTDQTFWGEAFIHKVIGLVILFGIAKTCSFSLQDLGFSRRGFWKSFSQGLFLGILTFLLAYAVEVSLLISQGKFESLEIYVSSFAVDKNVGRETSLIFFLICIIGNIINVLMEEGTFRGLFQKVLEGAYSFIWAGILSSFLFGLWHLMGPLRNYLDGEMTSGGFVLYSLMMVGTSFLIGFKFVLMTRLTGSLYMAMANHYFNDFIVNILHVQSQTGTDQLMFVRISIAQGISFMLVLFWYLMKKRDSR</sequence>
<keyword evidence="5" id="KW-1185">Reference proteome</keyword>
<feature type="transmembrane region" description="Helical" evidence="2">
    <location>
        <begin position="196"/>
        <end position="215"/>
    </location>
</feature>
<feature type="domain" description="CAAX prenyl protease 2/Lysostaphin resistance protein A-like" evidence="3">
    <location>
        <begin position="129"/>
        <end position="236"/>
    </location>
</feature>
<feature type="transmembrane region" description="Helical" evidence="2">
    <location>
        <begin position="252"/>
        <end position="273"/>
    </location>
</feature>